<proteinExistence type="predicted"/>
<evidence type="ECO:0000256" key="3">
    <source>
        <dbReference type="ARBA" id="ARBA00022723"/>
    </source>
</evidence>
<dbReference type="PANTHER" id="PTHR36923">
    <property type="entry name" value="FERREDOXIN"/>
    <property type="match status" value="1"/>
</dbReference>
<keyword evidence="4" id="KW-0249">Electron transport</keyword>
<comment type="caution">
    <text evidence="8">The sequence shown here is derived from an EMBL/GenBank/DDBJ whole genome shotgun (WGS) entry which is preliminary data.</text>
</comment>
<name>A0ABV5RNV1_9ACTN</name>
<evidence type="ECO:0000256" key="5">
    <source>
        <dbReference type="ARBA" id="ARBA00023004"/>
    </source>
</evidence>
<dbReference type="Gene3D" id="3.30.70.20">
    <property type="match status" value="1"/>
</dbReference>
<keyword evidence="7" id="KW-0003">3Fe-4S</keyword>
<evidence type="ECO:0000256" key="1">
    <source>
        <dbReference type="ARBA" id="ARBA00001927"/>
    </source>
</evidence>
<dbReference type="PANTHER" id="PTHR36923:SF3">
    <property type="entry name" value="FERREDOXIN"/>
    <property type="match status" value="1"/>
</dbReference>
<dbReference type="RefSeq" id="WP_345509869.1">
    <property type="nucleotide sequence ID" value="NZ_BAAAXD010000005.1"/>
</dbReference>
<organism evidence="8 9">
    <name type="scientific">Streptomyces yanii</name>
    <dbReference type="NCBI Taxonomy" id="78510"/>
    <lineage>
        <taxon>Bacteria</taxon>
        <taxon>Bacillati</taxon>
        <taxon>Actinomycetota</taxon>
        <taxon>Actinomycetes</taxon>
        <taxon>Kitasatosporales</taxon>
        <taxon>Streptomycetaceae</taxon>
        <taxon>Streptomyces</taxon>
    </lineage>
</organism>
<accession>A0ABV5RNV1</accession>
<protein>
    <submittedName>
        <fullName evidence="8">Ferredoxin</fullName>
    </submittedName>
</protein>
<gene>
    <name evidence="8" type="ORF">ACFFTL_46860</name>
</gene>
<keyword evidence="9" id="KW-1185">Reference proteome</keyword>
<evidence type="ECO:0000256" key="6">
    <source>
        <dbReference type="ARBA" id="ARBA00023014"/>
    </source>
</evidence>
<evidence type="ECO:0000256" key="7">
    <source>
        <dbReference type="ARBA" id="ARBA00023291"/>
    </source>
</evidence>
<evidence type="ECO:0000256" key="4">
    <source>
        <dbReference type="ARBA" id="ARBA00022982"/>
    </source>
</evidence>
<keyword evidence="2" id="KW-0813">Transport</keyword>
<dbReference type="EMBL" id="JBHMCG010000224">
    <property type="protein sequence ID" value="MFB9579574.1"/>
    <property type="molecule type" value="Genomic_DNA"/>
</dbReference>
<dbReference type="SUPFAM" id="SSF54862">
    <property type="entry name" value="4Fe-4S ferredoxins"/>
    <property type="match status" value="1"/>
</dbReference>
<comment type="cofactor">
    <cofactor evidence="1">
        <name>[3Fe-4S] cluster</name>
        <dbReference type="ChEBI" id="CHEBI:21137"/>
    </cofactor>
</comment>
<keyword evidence="6" id="KW-0411">Iron-sulfur</keyword>
<sequence length="66" mass="6844">MKVTVDLAKCDGYANCVAAAPGVFDVSDDTGKVIVLTGRLDEESSQGVVEAVRDCPMRALSVEGPS</sequence>
<dbReference type="Proteomes" id="UP001589710">
    <property type="component" value="Unassembled WGS sequence"/>
</dbReference>
<evidence type="ECO:0000256" key="2">
    <source>
        <dbReference type="ARBA" id="ARBA00022448"/>
    </source>
</evidence>
<keyword evidence="5" id="KW-0408">Iron</keyword>
<dbReference type="InterPro" id="IPR051269">
    <property type="entry name" value="Fe-S_cluster_ET"/>
</dbReference>
<reference evidence="8 9" key="1">
    <citation type="submission" date="2024-09" db="EMBL/GenBank/DDBJ databases">
        <authorList>
            <person name="Sun Q."/>
            <person name="Mori K."/>
        </authorList>
    </citation>
    <scope>NUCLEOTIDE SEQUENCE [LARGE SCALE GENOMIC DNA]</scope>
    <source>
        <strain evidence="8 9">JCM 3331</strain>
    </source>
</reference>
<evidence type="ECO:0000313" key="9">
    <source>
        <dbReference type="Proteomes" id="UP001589710"/>
    </source>
</evidence>
<dbReference type="Pfam" id="PF13459">
    <property type="entry name" value="Fer4_15"/>
    <property type="match status" value="1"/>
</dbReference>
<keyword evidence="3" id="KW-0479">Metal-binding</keyword>
<evidence type="ECO:0000313" key="8">
    <source>
        <dbReference type="EMBL" id="MFB9579574.1"/>
    </source>
</evidence>